<sequence length="340" mass="35688">MTVFGNASFDHHEQVVFAADADSGLKAVIAIHDTRRGPALGGCRYWSYADDAAALTDALRLSRGMTSKAVMADLPYGGGKSVVIADAARPKSPELLRALGRAVDRLAGRYIVAEDVGTSPADMDIVRTVTPHVAGLAEGGGDPSPATAHGVWRGIHAAVTHALRRNSLDGLTVAVQGLGHVGLHLCRLLHGEGARLVVTDLRPATMERAADEFGALPVAAEAIYDTDAEVFAPCALGGVINDGTVERLKARIVAGSANNQLAEDRHGARLAERGILYAPDYVINAGGLINIHHERDPRGYDRERAFAHVGRIEQTLADLFARAAASGIATHTAADRMAAG</sequence>
<keyword evidence="7" id="KW-1185">Reference proteome</keyword>
<dbReference type="PRINTS" id="PR00082">
    <property type="entry name" value="GLFDHDRGNASE"/>
</dbReference>
<organism evidence="6 7">
    <name type="scientific">Azospirillum oleiclasticum</name>
    <dbReference type="NCBI Taxonomy" id="2735135"/>
    <lineage>
        <taxon>Bacteria</taxon>
        <taxon>Pseudomonadati</taxon>
        <taxon>Pseudomonadota</taxon>
        <taxon>Alphaproteobacteria</taxon>
        <taxon>Rhodospirillales</taxon>
        <taxon>Azospirillaceae</taxon>
        <taxon>Azospirillum</taxon>
    </lineage>
</organism>
<dbReference type="RefSeq" id="WP_180282988.1">
    <property type="nucleotide sequence ID" value="NZ_JABFDB010000011.1"/>
</dbReference>
<evidence type="ECO:0000259" key="5">
    <source>
        <dbReference type="SMART" id="SM00839"/>
    </source>
</evidence>
<dbReference type="Gene3D" id="3.40.50.10860">
    <property type="entry name" value="Leucine Dehydrogenase, chain A, domain 1"/>
    <property type="match status" value="1"/>
</dbReference>
<feature type="domain" description="Glutamate/phenylalanine/leucine/valine/L-tryptophan dehydrogenase C-terminal" evidence="5">
    <location>
        <begin position="141"/>
        <end position="340"/>
    </location>
</feature>
<dbReference type="InterPro" id="IPR006097">
    <property type="entry name" value="Glu/Leu/Phe/Val/Trp_DH_dimer"/>
</dbReference>
<evidence type="ECO:0000256" key="1">
    <source>
        <dbReference type="ARBA" id="ARBA00006382"/>
    </source>
</evidence>
<dbReference type="InterPro" id="IPR016211">
    <property type="entry name" value="Glu/Phe/Leu/Val/Trp_DH_bac/arc"/>
</dbReference>
<gene>
    <name evidence="6" type="ORF">HND93_15955</name>
</gene>
<evidence type="ECO:0000256" key="4">
    <source>
        <dbReference type="RuleBase" id="RU004417"/>
    </source>
</evidence>
<proteinExistence type="inferred from homology"/>
<evidence type="ECO:0000256" key="3">
    <source>
        <dbReference type="ARBA" id="ARBA00023027"/>
    </source>
</evidence>
<protein>
    <submittedName>
        <fullName evidence="6">Glu/Leu/Phe/Val dehydrogenase</fullName>
    </submittedName>
</protein>
<dbReference type="EMBL" id="JABFDB010000011">
    <property type="protein sequence ID" value="NYZ21211.1"/>
    <property type="molecule type" value="Genomic_DNA"/>
</dbReference>
<dbReference type="SUPFAM" id="SSF53223">
    <property type="entry name" value="Aminoacid dehydrogenase-like, N-terminal domain"/>
    <property type="match status" value="1"/>
</dbReference>
<reference evidence="6 7" key="1">
    <citation type="submission" date="2020-05" db="EMBL/GenBank/DDBJ databases">
        <title>Azospirillum oleiclasticum sp. nov, a nitrogen-fixing and heavy crude oil-emulsifying bacterium isolated from the crude oil of Yumen Oilfield.</title>
        <authorList>
            <person name="Wu D."/>
            <person name="Cai M."/>
            <person name="Zhang X."/>
        </authorList>
    </citation>
    <scope>NUCLEOTIDE SEQUENCE [LARGE SCALE GENOMIC DNA]</scope>
    <source>
        <strain evidence="6 7">ROY-1-1-2</strain>
    </source>
</reference>
<dbReference type="InterPro" id="IPR036291">
    <property type="entry name" value="NAD(P)-bd_dom_sf"/>
</dbReference>
<comment type="similarity">
    <text evidence="1 4">Belongs to the Glu/Leu/Phe/Val dehydrogenases family.</text>
</comment>
<accession>A0ABX2TAJ6</accession>
<evidence type="ECO:0000313" key="7">
    <source>
        <dbReference type="Proteomes" id="UP000584642"/>
    </source>
</evidence>
<dbReference type="Proteomes" id="UP000584642">
    <property type="component" value="Unassembled WGS sequence"/>
</dbReference>
<dbReference type="Pfam" id="PF02812">
    <property type="entry name" value="ELFV_dehydrog_N"/>
    <property type="match status" value="1"/>
</dbReference>
<dbReference type="Pfam" id="PF00208">
    <property type="entry name" value="ELFV_dehydrog"/>
    <property type="match status" value="1"/>
</dbReference>
<dbReference type="SMART" id="SM00839">
    <property type="entry name" value="ELFV_dehydrog"/>
    <property type="match status" value="1"/>
</dbReference>
<evidence type="ECO:0000313" key="6">
    <source>
        <dbReference type="EMBL" id="NYZ21211.1"/>
    </source>
</evidence>
<dbReference type="Gene3D" id="3.40.50.720">
    <property type="entry name" value="NAD(P)-binding Rossmann-like Domain"/>
    <property type="match status" value="1"/>
</dbReference>
<dbReference type="InterPro" id="IPR006096">
    <property type="entry name" value="Glu/Leu/Phe/Val/Trp_DH_C"/>
</dbReference>
<dbReference type="PIRSF" id="PIRSF000188">
    <property type="entry name" value="Phe_leu_dh"/>
    <property type="match status" value="1"/>
</dbReference>
<dbReference type="PANTHER" id="PTHR42722:SF1">
    <property type="entry name" value="VALINE DEHYDROGENASE"/>
    <property type="match status" value="1"/>
</dbReference>
<name>A0ABX2TAJ6_9PROT</name>
<dbReference type="CDD" id="cd01075">
    <property type="entry name" value="NAD_bind_Leu_Phe_Val_DH"/>
    <property type="match status" value="1"/>
</dbReference>
<dbReference type="PANTHER" id="PTHR42722">
    <property type="entry name" value="LEUCINE DEHYDROGENASE"/>
    <property type="match status" value="1"/>
</dbReference>
<comment type="caution">
    <text evidence="6">The sequence shown here is derived from an EMBL/GenBank/DDBJ whole genome shotgun (WGS) entry which is preliminary data.</text>
</comment>
<dbReference type="InterPro" id="IPR046346">
    <property type="entry name" value="Aminoacid_DH-like_N_sf"/>
</dbReference>
<keyword evidence="3" id="KW-0520">NAD</keyword>
<keyword evidence="2 4" id="KW-0560">Oxidoreductase</keyword>
<evidence type="ECO:0000256" key="2">
    <source>
        <dbReference type="ARBA" id="ARBA00023002"/>
    </source>
</evidence>
<dbReference type="InterPro" id="IPR006095">
    <property type="entry name" value="Glu/Leu/Phe/Val/Trp_DH"/>
</dbReference>
<dbReference type="SUPFAM" id="SSF51735">
    <property type="entry name" value="NAD(P)-binding Rossmann-fold domains"/>
    <property type="match status" value="1"/>
</dbReference>